<proteinExistence type="predicted"/>
<dbReference type="PANTHER" id="PTHR45138">
    <property type="entry name" value="REGULATORY COMPONENTS OF SENSORY TRANSDUCTION SYSTEM"/>
    <property type="match status" value="1"/>
</dbReference>
<dbReference type="PANTHER" id="PTHR45138:SF9">
    <property type="entry name" value="DIGUANYLATE CYCLASE DGCM-RELATED"/>
    <property type="match status" value="1"/>
</dbReference>
<dbReference type="RefSeq" id="WP_055401537.1">
    <property type="nucleotide sequence ID" value="NZ_JAMXAX010000192.1"/>
</dbReference>
<dbReference type="NCBIfam" id="TIGR00254">
    <property type="entry name" value="GGDEF"/>
    <property type="match status" value="1"/>
</dbReference>
<dbReference type="InterPro" id="IPR000160">
    <property type="entry name" value="GGDEF_dom"/>
</dbReference>
<dbReference type="EC" id="2.7.7.65" evidence="1"/>
<dbReference type="Gene3D" id="3.30.450.20">
    <property type="entry name" value="PAS domain"/>
    <property type="match status" value="4"/>
</dbReference>
<feature type="coiled-coil region" evidence="3">
    <location>
        <begin position="472"/>
        <end position="502"/>
    </location>
</feature>
<evidence type="ECO:0000256" key="3">
    <source>
        <dbReference type="SAM" id="Coils"/>
    </source>
</evidence>
<dbReference type="InterPro" id="IPR035965">
    <property type="entry name" value="PAS-like_dom_sf"/>
</dbReference>
<dbReference type="SMART" id="SM00267">
    <property type="entry name" value="GGDEF"/>
    <property type="match status" value="1"/>
</dbReference>
<feature type="coiled-coil region" evidence="3">
    <location>
        <begin position="337"/>
        <end position="367"/>
    </location>
</feature>
<feature type="domain" description="GGDEF" evidence="5">
    <location>
        <begin position="658"/>
        <end position="795"/>
    </location>
</feature>
<keyword evidence="4" id="KW-1133">Transmembrane helix</keyword>
<gene>
    <name evidence="6" type="ORF">ACFOW3_25165</name>
</gene>
<evidence type="ECO:0000313" key="7">
    <source>
        <dbReference type="Proteomes" id="UP001595693"/>
    </source>
</evidence>
<keyword evidence="4" id="KW-0472">Membrane</keyword>
<protein>
    <recommendedName>
        <fullName evidence="1">diguanylate cyclase</fullName>
        <ecNumber evidence="1">2.7.7.65</ecNumber>
    </recommendedName>
</protein>
<dbReference type="InterPro" id="IPR029787">
    <property type="entry name" value="Nucleotide_cyclase"/>
</dbReference>
<evidence type="ECO:0000256" key="1">
    <source>
        <dbReference type="ARBA" id="ARBA00012528"/>
    </source>
</evidence>
<dbReference type="Proteomes" id="UP001595693">
    <property type="component" value="Unassembled WGS sequence"/>
</dbReference>
<feature type="transmembrane region" description="Helical" evidence="4">
    <location>
        <begin position="48"/>
        <end position="66"/>
    </location>
</feature>
<keyword evidence="3" id="KW-0175">Coiled coil</keyword>
<evidence type="ECO:0000256" key="2">
    <source>
        <dbReference type="ARBA" id="ARBA00034247"/>
    </source>
</evidence>
<feature type="transmembrane region" description="Helical" evidence="4">
    <location>
        <begin position="15"/>
        <end position="36"/>
    </location>
</feature>
<comment type="catalytic activity">
    <reaction evidence="2">
        <text>2 GTP = 3',3'-c-di-GMP + 2 diphosphate</text>
        <dbReference type="Rhea" id="RHEA:24898"/>
        <dbReference type="ChEBI" id="CHEBI:33019"/>
        <dbReference type="ChEBI" id="CHEBI:37565"/>
        <dbReference type="ChEBI" id="CHEBI:58805"/>
        <dbReference type="EC" id="2.7.7.65"/>
    </reaction>
</comment>
<dbReference type="InterPro" id="IPR043128">
    <property type="entry name" value="Rev_trsase/Diguanyl_cyclase"/>
</dbReference>
<comment type="caution">
    <text evidence="6">The sequence shown here is derived from an EMBL/GenBank/DDBJ whole genome shotgun (WGS) entry which is preliminary data.</text>
</comment>
<keyword evidence="4" id="KW-0812">Transmembrane</keyword>
<dbReference type="Pfam" id="PF12860">
    <property type="entry name" value="PAS_7"/>
    <property type="match status" value="4"/>
</dbReference>
<dbReference type="InterPro" id="IPR000014">
    <property type="entry name" value="PAS"/>
</dbReference>
<dbReference type="PROSITE" id="PS50887">
    <property type="entry name" value="GGDEF"/>
    <property type="match status" value="1"/>
</dbReference>
<dbReference type="SMART" id="SM00091">
    <property type="entry name" value="PAS"/>
    <property type="match status" value="4"/>
</dbReference>
<accession>A0ABV8DI09</accession>
<dbReference type="SUPFAM" id="SSF55073">
    <property type="entry name" value="Nucleotide cyclase"/>
    <property type="match status" value="1"/>
</dbReference>
<name>A0ABV8DI09_9BURK</name>
<dbReference type="CDD" id="cd01949">
    <property type="entry name" value="GGDEF"/>
    <property type="match status" value="1"/>
</dbReference>
<feature type="coiled-coil region" evidence="3">
    <location>
        <begin position="205"/>
        <end position="232"/>
    </location>
</feature>
<dbReference type="SUPFAM" id="SSF55785">
    <property type="entry name" value="PYP-like sensor domain (PAS domain)"/>
    <property type="match status" value="4"/>
</dbReference>
<organism evidence="6 7">
    <name type="scientific">Acidovorax facilis</name>
    <dbReference type="NCBI Taxonomy" id="12917"/>
    <lineage>
        <taxon>Bacteria</taxon>
        <taxon>Pseudomonadati</taxon>
        <taxon>Pseudomonadota</taxon>
        <taxon>Betaproteobacteria</taxon>
        <taxon>Burkholderiales</taxon>
        <taxon>Comamonadaceae</taxon>
        <taxon>Acidovorax</taxon>
    </lineage>
</organism>
<evidence type="ECO:0000259" key="5">
    <source>
        <dbReference type="PROSITE" id="PS50887"/>
    </source>
</evidence>
<dbReference type="Gene3D" id="3.30.70.270">
    <property type="match status" value="1"/>
</dbReference>
<dbReference type="InterPro" id="IPR050469">
    <property type="entry name" value="Diguanylate_Cyclase"/>
</dbReference>
<dbReference type="EMBL" id="JBHSAJ010000150">
    <property type="protein sequence ID" value="MFC3937917.1"/>
    <property type="molecule type" value="Genomic_DNA"/>
</dbReference>
<dbReference type="Pfam" id="PF00990">
    <property type="entry name" value="GGDEF"/>
    <property type="match status" value="1"/>
</dbReference>
<keyword evidence="7" id="KW-1185">Reference proteome</keyword>
<sequence>MPPAPPPAREEPPALLTAVVCGVCGIGGLGLLAWALASHVLEAPVRAALVAAGLALWAMASLHWQLARRAQRCQVAAEAAQQAALQASAQLSATLDILPDGLAIYDADDRLVLCNTRYREVAPGITMAVDYGTRFEDVLRRAAASGEIRDARPDLETWLAGRMERHRSPSGPEVQEVRGDRWMQLTERTLDGGGVVVLRTDITDTVHKERALKQALADAERAERRLHEAVDAMPAGLDIYDENDRLVLCNNFMANLRPHLPVQTSLGKTYEELLREGLQHGIPEEARGQEELWLAHELALRGHRPGPEVRHYPNGAWMHMHESRTPSGMTVVVRLDISDLIEQRQKAEEARQESQRMRQLLERAVEALPVSIEIFDEQDRLVLFNQQLSRMYPHMNYAEHLGKSFADILRYSVQRGLVPSANGREETWIAERLSEHGSRTSNLVQRLADGRWINIYETRTPENYVVAVRLDITDLIEQRQALEAAQDEAQQARQLLQDAIESLPEGFALFDADDRLVVCNAQYRRLYPISAPMIVPGSTFEQIARYGVERGQYLDAVGNEEAWLAQRVADHQAAIQSVLQHLTDGRWVQADERRTPQGGIAGVRTDVTQLVRKEQELAAANAKLALLSTTDGVTGIGNRRRFDDRLATEWMRCGRHGLPLTVILIDIDHFKLYNDHYGHLAGDECLRRVAQLLQATIRRADEVAARYGGEEFVLLLPDVPLPEAMTVAQRCMDNLRDAALAHPRSPTAPIITFSMGIASVVPRPEAGSDTLVQAADAALYRAKYGGRNRFEVFDPGA</sequence>
<evidence type="ECO:0000256" key="4">
    <source>
        <dbReference type="SAM" id="Phobius"/>
    </source>
</evidence>
<evidence type="ECO:0000313" key="6">
    <source>
        <dbReference type="EMBL" id="MFC3937917.1"/>
    </source>
</evidence>
<reference evidence="7" key="1">
    <citation type="journal article" date="2019" name="Int. J. Syst. Evol. Microbiol.">
        <title>The Global Catalogue of Microorganisms (GCM) 10K type strain sequencing project: providing services to taxonomists for standard genome sequencing and annotation.</title>
        <authorList>
            <consortium name="The Broad Institute Genomics Platform"/>
            <consortium name="The Broad Institute Genome Sequencing Center for Infectious Disease"/>
            <person name="Wu L."/>
            <person name="Ma J."/>
        </authorList>
    </citation>
    <scope>NUCLEOTIDE SEQUENCE [LARGE SCALE GENOMIC DNA]</scope>
    <source>
        <strain evidence="7">CCUG 2113</strain>
    </source>
</reference>